<gene>
    <name evidence="2" type="ORF">HDU87_002157</name>
</gene>
<protein>
    <submittedName>
        <fullName evidence="2">Uncharacterized protein</fullName>
    </submittedName>
</protein>
<feature type="transmembrane region" description="Helical" evidence="1">
    <location>
        <begin position="63"/>
        <end position="83"/>
    </location>
</feature>
<name>A0AAD5XNY9_9FUNG</name>
<accession>A0AAD5XNY9</accession>
<feature type="transmembrane region" description="Helical" evidence="1">
    <location>
        <begin position="17"/>
        <end position="42"/>
    </location>
</feature>
<dbReference type="AlphaFoldDB" id="A0AAD5XNY9"/>
<comment type="caution">
    <text evidence="2">The sequence shown here is derived from an EMBL/GenBank/DDBJ whole genome shotgun (WGS) entry which is preliminary data.</text>
</comment>
<keyword evidence="1" id="KW-0812">Transmembrane</keyword>
<organism evidence="2 3">
    <name type="scientific">Geranomyces variabilis</name>
    <dbReference type="NCBI Taxonomy" id="109894"/>
    <lineage>
        <taxon>Eukaryota</taxon>
        <taxon>Fungi</taxon>
        <taxon>Fungi incertae sedis</taxon>
        <taxon>Chytridiomycota</taxon>
        <taxon>Chytridiomycota incertae sedis</taxon>
        <taxon>Chytridiomycetes</taxon>
        <taxon>Spizellomycetales</taxon>
        <taxon>Powellomycetaceae</taxon>
        <taxon>Geranomyces</taxon>
    </lineage>
</organism>
<reference evidence="2" key="1">
    <citation type="submission" date="2020-05" db="EMBL/GenBank/DDBJ databases">
        <title>Phylogenomic resolution of chytrid fungi.</title>
        <authorList>
            <person name="Stajich J.E."/>
            <person name="Amses K."/>
            <person name="Simmons R."/>
            <person name="Seto K."/>
            <person name="Myers J."/>
            <person name="Bonds A."/>
            <person name="Quandt C.A."/>
            <person name="Barry K."/>
            <person name="Liu P."/>
            <person name="Grigoriev I."/>
            <person name="Longcore J.E."/>
            <person name="James T.Y."/>
        </authorList>
    </citation>
    <scope>NUCLEOTIDE SEQUENCE</scope>
    <source>
        <strain evidence="2">JEL0379</strain>
    </source>
</reference>
<evidence type="ECO:0000313" key="3">
    <source>
        <dbReference type="Proteomes" id="UP001212152"/>
    </source>
</evidence>
<evidence type="ECO:0000256" key="1">
    <source>
        <dbReference type="SAM" id="Phobius"/>
    </source>
</evidence>
<sequence length="95" mass="10273">MVVGVIRVNEIKEAGRVYWGMASCVLPTAYALLGLVVFTRTLRKAQRSVYKADGDNDLTKLQLANNVLMAMSIIAAVTLTVVGQTSDSKLVYPLA</sequence>
<keyword evidence="1" id="KW-0472">Membrane</keyword>
<keyword evidence="1" id="KW-1133">Transmembrane helix</keyword>
<evidence type="ECO:0000313" key="2">
    <source>
        <dbReference type="EMBL" id="KAJ3180278.1"/>
    </source>
</evidence>
<dbReference type="Proteomes" id="UP001212152">
    <property type="component" value="Unassembled WGS sequence"/>
</dbReference>
<dbReference type="EMBL" id="JADGJQ010000017">
    <property type="protein sequence ID" value="KAJ3180278.1"/>
    <property type="molecule type" value="Genomic_DNA"/>
</dbReference>
<proteinExistence type="predicted"/>
<keyword evidence="3" id="KW-1185">Reference proteome</keyword>